<feature type="signal peptide" evidence="5">
    <location>
        <begin position="1"/>
        <end position="16"/>
    </location>
</feature>
<organism evidence="6 7">
    <name type="scientific">Pygocentrus nattereri</name>
    <name type="common">Red-bellied piranha</name>
    <dbReference type="NCBI Taxonomy" id="42514"/>
    <lineage>
        <taxon>Eukaryota</taxon>
        <taxon>Metazoa</taxon>
        <taxon>Chordata</taxon>
        <taxon>Craniata</taxon>
        <taxon>Vertebrata</taxon>
        <taxon>Euteleostomi</taxon>
        <taxon>Actinopterygii</taxon>
        <taxon>Neopterygii</taxon>
        <taxon>Teleostei</taxon>
        <taxon>Ostariophysi</taxon>
        <taxon>Characiformes</taxon>
        <taxon>Characoidei</taxon>
        <taxon>Pygocentrus</taxon>
    </lineage>
</organism>
<sequence>MLLLLSLFLLVPPCLAVMSSGCQSDRNSDDRPRVSCVNQSLTAVPDGIDAGTEVLVLSQNEFTSLSWAAYSAYAQLHELDLSQNHIRVIDPSGPVLEKLSVLRLSSNSLEGLGGRVFRFAPALMEVYLDGNFLRTLHDATFGDLPQLEVIELSRNQLPALPRRLLESVTSTGLKTFDLEDNCVQHLPDEFFSSKPELPYVFLSKNRWVCSCQVGYLEKYLNDQAHNVYIHGNRTMDLKGSVENVPESVVCFEPPFMKGMVIMNLEEDQYCSTNVPTPPLQSYEMAPTFSQTTLAPEPTTSKMIPTTTEPGITTQSPMVTPTTSSKINQPTTTTDTISIPQTASTSTTPASSHSLPASTMSSIWTRFEFWTVQHFWTEVWSQWISESRSFNNTKRTELYSTASTSHDKNSTALPTSTLDPGNLLVHLPWTSPEPATPEPQSTSSTDHPRTSRSPHTSVPGLETLTSFDHASGESRSESSCMVPWCWWLFAGFLPLCILSALCSCMLFLWILITYLSLYRPIQRKLWKQGGGVTLLTFRNTLDSVGGGGLGSETVKFLAPENIPIESQAVFRSVLFIEKGDEEVEENGRREGARDKDRGDTAARIELVPAVEEERTEVTIRREKEGGREVTDRKEMFRKTLYRVISREEEIEGWREVEESWGMPERRMTERRKTRYSLVLREENGSVEDMGGGQEWLVGEWEMGGGRQMKEGSWGSLIRRIQGGASFAPPTPVAGSQTNTPEGGGATADGEASTSRGGGTAQ</sequence>
<feature type="transmembrane region" description="Helical" evidence="4">
    <location>
        <begin position="485"/>
        <end position="516"/>
    </location>
</feature>
<proteinExistence type="predicted"/>
<dbReference type="Proteomes" id="UP001501920">
    <property type="component" value="Chromosome 9"/>
</dbReference>
<dbReference type="InterPro" id="IPR003591">
    <property type="entry name" value="Leu-rich_rpt_typical-subtyp"/>
</dbReference>
<feature type="region of interest" description="Disordered" evidence="3">
    <location>
        <begin position="293"/>
        <end position="355"/>
    </location>
</feature>
<reference evidence="6 7" key="1">
    <citation type="submission" date="2020-10" db="EMBL/GenBank/DDBJ databases">
        <title>Pygocentrus nattereri (red-bellied piranha) genome, fPygNat1, primary haplotype.</title>
        <authorList>
            <person name="Myers G."/>
            <person name="Meyer A."/>
            <person name="Karagic N."/>
            <person name="Pippel M."/>
            <person name="Winkler S."/>
            <person name="Tracey A."/>
            <person name="Wood J."/>
            <person name="Formenti G."/>
            <person name="Howe K."/>
            <person name="Fedrigo O."/>
            <person name="Jarvis E.D."/>
        </authorList>
    </citation>
    <scope>NUCLEOTIDE SEQUENCE [LARGE SCALE GENOMIC DNA]</scope>
</reference>
<keyword evidence="1" id="KW-0433">Leucine-rich repeat</keyword>
<protein>
    <recommendedName>
        <fullName evidence="8">LRRCT domain-containing protein</fullName>
    </recommendedName>
</protein>
<evidence type="ECO:0000256" key="2">
    <source>
        <dbReference type="ARBA" id="ARBA00022737"/>
    </source>
</evidence>
<dbReference type="Pfam" id="PF13855">
    <property type="entry name" value="LRR_8"/>
    <property type="match status" value="1"/>
</dbReference>
<evidence type="ECO:0000256" key="1">
    <source>
        <dbReference type="ARBA" id="ARBA00022614"/>
    </source>
</evidence>
<evidence type="ECO:0000313" key="6">
    <source>
        <dbReference type="Ensembl" id="ENSPNAP00000003031.1"/>
    </source>
</evidence>
<dbReference type="GeneTree" id="ENSGT00940000161095"/>
<dbReference type="RefSeq" id="XP_017543466.1">
    <property type="nucleotide sequence ID" value="XM_017687977.2"/>
</dbReference>
<feature type="compositionally biased region" description="Polar residues" evidence="3">
    <location>
        <begin position="293"/>
        <end position="327"/>
    </location>
</feature>
<evidence type="ECO:0000313" key="7">
    <source>
        <dbReference type="Proteomes" id="UP001501920"/>
    </source>
</evidence>
<keyword evidence="4" id="KW-0812">Transmembrane</keyword>
<keyword evidence="2" id="KW-0677">Repeat</keyword>
<dbReference type="STRING" id="42514.ENSPNAP00000003031"/>
<dbReference type="PROSITE" id="PS51450">
    <property type="entry name" value="LRR"/>
    <property type="match status" value="1"/>
</dbReference>
<feature type="region of interest" description="Disordered" evidence="3">
    <location>
        <begin position="428"/>
        <end position="462"/>
    </location>
</feature>
<keyword evidence="7" id="KW-1185">Reference proteome</keyword>
<evidence type="ECO:0008006" key="8">
    <source>
        <dbReference type="Google" id="ProtNLM"/>
    </source>
</evidence>
<dbReference type="InterPro" id="IPR001611">
    <property type="entry name" value="Leu-rich_rpt"/>
</dbReference>
<evidence type="ECO:0000256" key="3">
    <source>
        <dbReference type="SAM" id="MobiDB-lite"/>
    </source>
</evidence>
<keyword evidence="4" id="KW-0472">Membrane</keyword>
<dbReference type="PANTHER" id="PTHR24366:SF158">
    <property type="entry name" value="PLATELET GLYCOPROTEIN IB ALPHA CHAIN-LIKE-RELATED"/>
    <property type="match status" value="1"/>
</dbReference>
<reference evidence="6" key="3">
    <citation type="submission" date="2025-09" db="UniProtKB">
        <authorList>
            <consortium name="Ensembl"/>
        </authorList>
    </citation>
    <scope>IDENTIFICATION</scope>
</reference>
<feature type="region of interest" description="Disordered" evidence="3">
    <location>
        <begin position="399"/>
        <end position="418"/>
    </location>
</feature>
<evidence type="ECO:0000256" key="4">
    <source>
        <dbReference type="SAM" id="Phobius"/>
    </source>
</evidence>
<evidence type="ECO:0000256" key="5">
    <source>
        <dbReference type="SAM" id="SignalP"/>
    </source>
</evidence>
<feature type="compositionally biased region" description="Polar residues" evidence="3">
    <location>
        <begin position="437"/>
        <end position="455"/>
    </location>
</feature>
<reference evidence="6" key="2">
    <citation type="submission" date="2025-08" db="UniProtKB">
        <authorList>
            <consortium name="Ensembl"/>
        </authorList>
    </citation>
    <scope>IDENTIFICATION</scope>
</reference>
<dbReference type="SUPFAM" id="SSF52058">
    <property type="entry name" value="L domain-like"/>
    <property type="match status" value="1"/>
</dbReference>
<feature type="compositionally biased region" description="Low complexity" evidence="3">
    <location>
        <begin position="328"/>
        <end position="355"/>
    </location>
</feature>
<dbReference type="PANTHER" id="PTHR24366">
    <property type="entry name" value="IG(IMMUNOGLOBULIN) AND LRR(LEUCINE RICH REPEAT) DOMAINS"/>
    <property type="match status" value="1"/>
</dbReference>
<dbReference type="Gene3D" id="3.80.10.10">
    <property type="entry name" value="Ribonuclease Inhibitor"/>
    <property type="match status" value="1"/>
</dbReference>
<accession>A0A3B4BWV6</accession>
<dbReference type="SMART" id="SM00369">
    <property type="entry name" value="LRR_TYP"/>
    <property type="match status" value="4"/>
</dbReference>
<keyword evidence="5" id="KW-0732">Signal</keyword>
<feature type="chain" id="PRO_5017209082" description="LRRCT domain-containing protein" evidence="5">
    <location>
        <begin position="17"/>
        <end position="760"/>
    </location>
</feature>
<keyword evidence="4" id="KW-1133">Transmembrane helix</keyword>
<dbReference type="Ensembl" id="ENSPNAT00000009421.2">
    <property type="protein sequence ID" value="ENSPNAP00000003031.1"/>
    <property type="gene ID" value="ENSPNAG00000009414.2"/>
</dbReference>
<dbReference type="AlphaFoldDB" id="A0A3B4BWV6"/>
<dbReference type="OrthoDB" id="8400687at2759"/>
<dbReference type="GeneID" id="108415025"/>
<dbReference type="InterPro" id="IPR032675">
    <property type="entry name" value="LRR_dom_sf"/>
</dbReference>
<feature type="region of interest" description="Disordered" evidence="3">
    <location>
        <begin position="718"/>
        <end position="760"/>
    </location>
</feature>
<name>A0A3B4BWV6_PYGNA</name>